<dbReference type="EMBL" id="JABTTQ020003268">
    <property type="protein sequence ID" value="KAK6118982.1"/>
    <property type="molecule type" value="Genomic_DNA"/>
</dbReference>
<reference evidence="1 2" key="1">
    <citation type="journal article" date="2021" name="Comput. Struct. Biotechnol. J.">
        <title>De novo genome assembly of the potent medicinal plant Rehmannia glutinosa using nanopore technology.</title>
        <authorList>
            <person name="Ma L."/>
            <person name="Dong C."/>
            <person name="Song C."/>
            <person name="Wang X."/>
            <person name="Zheng X."/>
            <person name="Niu Y."/>
            <person name="Chen S."/>
            <person name="Feng W."/>
        </authorList>
    </citation>
    <scope>NUCLEOTIDE SEQUENCE [LARGE SCALE GENOMIC DNA]</scope>
    <source>
        <strain evidence="1">DH-2019</strain>
    </source>
</reference>
<gene>
    <name evidence="1" type="ORF">DH2020_047268</name>
</gene>
<protein>
    <submittedName>
        <fullName evidence="1">Uncharacterized protein</fullName>
    </submittedName>
</protein>
<evidence type="ECO:0000313" key="2">
    <source>
        <dbReference type="Proteomes" id="UP001318860"/>
    </source>
</evidence>
<comment type="caution">
    <text evidence="1">The sequence shown here is derived from an EMBL/GenBank/DDBJ whole genome shotgun (WGS) entry which is preliminary data.</text>
</comment>
<accession>A0ABR0U980</accession>
<organism evidence="1 2">
    <name type="scientific">Rehmannia glutinosa</name>
    <name type="common">Chinese foxglove</name>
    <dbReference type="NCBI Taxonomy" id="99300"/>
    <lineage>
        <taxon>Eukaryota</taxon>
        <taxon>Viridiplantae</taxon>
        <taxon>Streptophyta</taxon>
        <taxon>Embryophyta</taxon>
        <taxon>Tracheophyta</taxon>
        <taxon>Spermatophyta</taxon>
        <taxon>Magnoliopsida</taxon>
        <taxon>eudicotyledons</taxon>
        <taxon>Gunneridae</taxon>
        <taxon>Pentapetalae</taxon>
        <taxon>asterids</taxon>
        <taxon>lamiids</taxon>
        <taxon>Lamiales</taxon>
        <taxon>Orobanchaceae</taxon>
        <taxon>Rehmannieae</taxon>
        <taxon>Rehmannia</taxon>
    </lineage>
</organism>
<dbReference type="Proteomes" id="UP001318860">
    <property type="component" value="Unassembled WGS sequence"/>
</dbReference>
<keyword evidence="2" id="KW-1185">Reference proteome</keyword>
<proteinExistence type="predicted"/>
<name>A0ABR0U980_REHGL</name>
<sequence length="288" mass="32216">MSRPVIDEDDVRLLIRVNTEKFLSAPLCLVTKLRDNQVSTQSKKEQNESESSNRFAEVVAPIGTVVPETQPQFIPVIPEHRVGHEAAVEPPRVACQQGTNINLNNDPHPDDDENVEHFYDYELEAELEETDPFFFDDLDGTFFRWSGPNGEKAPVASTEARPVNVVPAAQENDLSPPLNETAVDLGYEGGPSQFDHCTRKPLKNSVGTGHSCVGSEATTLDTTSNSISIDNDLHVNQMFQSKHEIIRRLQIISMMKKQRIQDKEIRSRFVSLPYALMINANGDYVQAN</sequence>
<evidence type="ECO:0000313" key="1">
    <source>
        <dbReference type="EMBL" id="KAK6118982.1"/>
    </source>
</evidence>